<feature type="transmembrane region" description="Helical" evidence="2">
    <location>
        <begin position="235"/>
        <end position="259"/>
    </location>
</feature>
<proteinExistence type="predicted"/>
<protein>
    <submittedName>
        <fullName evidence="3">Uncharacterized protein</fullName>
    </submittedName>
</protein>
<sequence length="433" mass="49571">MILFFAISLTIQSVIMFLRLRARNVQLDELSLLTPSELYAKATADGTQPHIAKPFVSATKMFILRDFFLRQYKLPRLFLFAKYLRAVQDTEIIHLYEVEKSTWILLVLVQGFYYILSDYSLPANRDDLSSPTIRDSIHKNRLLVLFALISALTVMMLLLYAYLKKCVSIMVVHAGGDEAQLLSALKHIADSSSFAALCATMFRKVTGSKWGRKHPTPHLACDLHLPLFSRKAVHVLAKFCLTLNAFYFGFLFQAFMVLLRKARGWSLGVIASQLALLLVNMTLLSPRIIRQFALINGIVRVCPGELKQVLEHFTDVLELQRRMVNAIHRHTTTHRLDLHELLADLQSHDPTQSRLVERDVLRHVIANYGFKFSKLKFNTFVRLQCKTQGTQVRYDLFFKVLEREAAALSAEQAQRKRRPVQTTSKSPSISHLI</sequence>
<dbReference type="EMBL" id="QUTI01031876">
    <property type="protein sequence ID" value="RLO03095.1"/>
    <property type="molecule type" value="Genomic_DNA"/>
</dbReference>
<gene>
    <name evidence="3" type="ORF">DYB28_004167</name>
</gene>
<feature type="region of interest" description="Disordered" evidence="1">
    <location>
        <begin position="411"/>
        <end position="433"/>
    </location>
</feature>
<evidence type="ECO:0000313" key="3">
    <source>
        <dbReference type="EMBL" id="RLO03095.1"/>
    </source>
</evidence>
<keyword evidence="2" id="KW-0812">Transmembrane</keyword>
<accession>A0A9X8DTA2</accession>
<evidence type="ECO:0000313" key="4">
    <source>
        <dbReference type="Proteomes" id="UP000275652"/>
    </source>
</evidence>
<evidence type="ECO:0000256" key="2">
    <source>
        <dbReference type="SAM" id="Phobius"/>
    </source>
</evidence>
<feature type="transmembrane region" description="Helical" evidence="2">
    <location>
        <begin position="142"/>
        <end position="163"/>
    </location>
</feature>
<keyword evidence="2" id="KW-1133">Transmembrane helix</keyword>
<evidence type="ECO:0000256" key="1">
    <source>
        <dbReference type="SAM" id="MobiDB-lite"/>
    </source>
</evidence>
<organism evidence="3 4">
    <name type="scientific">Aphanomyces astaci</name>
    <name type="common">Crayfish plague agent</name>
    <dbReference type="NCBI Taxonomy" id="112090"/>
    <lineage>
        <taxon>Eukaryota</taxon>
        <taxon>Sar</taxon>
        <taxon>Stramenopiles</taxon>
        <taxon>Oomycota</taxon>
        <taxon>Saprolegniomycetes</taxon>
        <taxon>Saprolegniales</taxon>
        <taxon>Verrucalvaceae</taxon>
        <taxon>Aphanomyces</taxon>
    </lineage>
</organism>
<comment type="caution">
    <text evidence="3">The sequence shown here is derived from an EMBL/GenBank/DDBJ whole genome shotgun (WGS) entry which is preliminary data.</text>
</comment>
<feature type="compositionally biased region" description="Polar residues" evidence="1">
    <location>
        <begin position="420"/>
        <end position="433"/>
    </location>
</feature>
<name>A0A9X8DTA2_APHAT</name>
<dbReference type="Proteomes" id="UP000275652">
    <property type="component" value="Unassembled WGS sequence"/>
</dbReference>
<feature type="transmembrane region" description="Helical" evidence="2">
    <location>
        <begin position="265"/>
        <end position="284"/>
    </location>
</feature>
<keyword evidence="2" id="KW-0472">Membrane</keyword>
<reference evidence="3 4" key="1">
    <citation type="journal article" date="2018" name="J. Invertebr. Pathol.">
        <title>New genotyping method for the causative agent of crayfish plague (Aphanomyces astaci) based on whole genome data.</title>
        <authorList>
            <person name="Minardi D."/>
            <person name="Studholme D.J."/>
            <person name="van der Giezen M."/>
            <person name="Pretto T."/>
            <person name="Oidtmann B."/>
        </authorList>
    </citation>
    <scope>NUCLEOTIDE SEQUENCE [LARGE SCALE GENOMIC DNA]</scope>
    <source>
        <strain evidence="3 4">KB13</strain>
    </source>
</reference>
<dbReference type="AlphaFoldDB" id="A0A9X8DTA2"/>